<evidence type="ECO:0000256" key="5">
    <source>
        <dbReference type="ARBA" id="ARBA00013198"/>
    </source>
</evidence>
<name>A0ABU0LBU0_XANAG</name>
<dbReference type="RefSeq" id="WP_237347167.1">
    <property type="nucleotide sequence ID" value="NZ_JABWGX010000029.1"/>
</dbReference>
<dbReference type="InterPro" id="IPR039104">
    <property type="entry name" value="6PGL"/>
</dbReference>
<dbReference type="EMBL" id="JAUSVY010000003">
    <property type="protein sequence ID" value="MDQ0504604.1"/>
    <property type="molecule type" value="Genomic_DNA"/>
</dbReference>
<comment type="function">
    <text evidence="2 7">Hydrolysis of 6-phosphogluconolactone to 6-phosphogluconate.</text>
</comment>
<evidence type="ECO:0000256" key="3">
    <source>
        <dbReference type="ARBA" id="ARBA00004961"/>
    </source>
</evidence>
<evidence type="ECO:0000313" key="9">
    <source>
        <dbReference type="EMBL" id="MDQ0504604.1"/>
    </source>
</evidence>
<comment type="catalytic activity">
    <reaction evidence="1 7">
        <text>6-phospho-D-glucono-1,5-lactone + H2O = 6-phospho-D-gluconate + H(+)</text>
        <dbReference type="Rhea" id="RHEA:12556"/>
        <dbReference type="ChEBI" id="CHEBI:15377"/>
        <dbReference type="ChEBI" id="CHEBI:15378"/>
        <dbReference type="ChEBI" id="CHEBI:57955"/>
        <dbReference type="ChEBI" id="CHEBI:58759"/>
        <dbReference type="EC" id="3.1.1.31"/>
    </reaction>
</comment>
<dbReference type="Gene3D" id="3.40.50.1360">
    <property type="match status" value="1"/>
</dbReference>
<sequence>MTASVTVLADVPALAAAVAHHLAADIRNVLGERSGDYVLALSGGRTPVHVFEALRVIEADGPGLPWDRVVLLWVDERAVPADHADSNFGSARRHLLAHIPAPAAVLPMVGEDGAVRGAEAYAGQLRRRWPDRELPPIDCAVLGIGEDGHVASLFPGDGDRRLASAAVCATTRVVGGHPRISLTQAALDGARSRVVMASGAGKRPVVRACLGLAPAQAEYPAAALKAAETFWFVTPETLSDA</sequence>
<dbReference type="InterPro" id="IPR037171">
    <property type="entry name" value="NagB/RpiA_transferase-like"/>
</dbReference>
<dbReference type="PANTHER" id="PTHR11054">
    <property type="entry name" value="6-PHOSPHOGLUCONOLACTONASE"/>
    <property type="match status" value="1"/>
</dbReference>
<dbReference type="EC" id="3.1.1.31" evidence="5 7"/>
<dbReference type="InterPro" id="IPR006148">
    <property type="entry name" value="Glc/Gal-6P_isomerase"/>
</dbReference>
<dbReference type="GO" id="GO:0017057">
    <property type="term" value="F:6-phosphogluconolactonase activity"/>
    <property type="evidence" value="ECO:0007669"/>
    <property type="project" value="UniProtKB-EC"/>
</dbReference>
<protein>
    <recommendedName>
        <fullName evidence="6 7">6-phosphogluconolactonase</fullName>
        <shortName evidence="7">6PGL</shortName>
        <ecNumber evidence="5 7">3.1.1.31</ecNumber>
    </recommendedName>
</protein>
<gene>
    <name evidence="7" type="primary">pgl</name>
    <name evidence="9" type="ORF">QOZ94_001386</name>
</gene>
<keyword evidence="7 9" id="KW-0378">Hydrolase</keyword>
<dbReference type="InterPro" id="IPR005900">
    <property type="entry name" value="6-phosphogluconolactonase_DevB"/>
</dbReference>
<evidence type="ECO:0000256" key="1">
    <source>
        <dbReference type="ARBA" id="ARBA00000832"/>
    </source>
</evidence>
<evidence type="ECO:0000256" key="2">
    <source>
        <dbReference type="ARBA" id="ARBA00002681"/>
    </source>
</evidence>
<dbReference type="NCBIfam" id="TIGR01198">
    <property type="entry name" value="pgl"/>
    <property type="match status" value="1"/>
</dbReference>
<comment type="caution">
    <text evidence="9">The sequence shown here is derived from an EMBL/GenBank/DDBJ whole genome shotgun (WGS) entry which is preliminary data.</text>
</comment>
<comment type="pathway">
    <text evidence="3 7">Carbohydrate degradation; pentose phosphate pathway; D-ribulose 5-phosphate from D-glucose 6-phosphate (oxidative stage): step 2/3.</text>
</comment>
<reference evidence="9 10" key="1">
    <citation type="submission" date="2023-07" db="EMBL/GenBank/DDBJ databases">
        <title>Genomic Encyclopedia of Type Strains, Phase IV (KMG-IV): sequencing the most valuable type-strain genomes for metagenomic binning, comparative biology and taxonomic classification.</title>
        <authorList>
            <person name="Goeker M."/>
        </authorList>
    </citation>
    <scope>NUCLEOTIDE SEQUENCE [LARGE SCALE GENOMIC DNA]</scope>
    <source>
        <strain evidence="9 10">DSM 3770</strain>
    </source>
</reference>
<keyword evidence="10" id="KW-1185">Reference proteome</keyword>
<evidence type="ECO:0000313" key="10">
    <source>
        <dbReference type="Proteomes" id="UP001241747"/>
    </source>
</evidence>
<organism evidence="9 10">
    <name type="scientific">Xanthobacter agilis</name>
    <dbReference type="NCBI Taxonomy" id="47492"/>
    <lineage>
        <taxon>Bacteria</taxon>
        <taxon>Pseudomonadati</taxon>
        <taxon>Pseudomonadota</taxon>
        <taxon>Alphaproteobacteria</taxon>
        <taxon>Hyphomicrobiales</taxon>
        <taxon>Xanthobacteraceae</taxon>
        <taxon>Xanthobacter</taxon>
    </lineage>
</organism>
<proteinExistence type="inferred from homology"/>
<dbReference type="CDD" id="cd01400">
    <property type="entry name" value="6PGL"/>
    <property type="match status" value="1"/>
</dbReference>
<dbReference type="SUPFAM" id="SSF100950">
    <property type="entry name" value="NagB/RpiA/CoA transferase-like"/>
    <property type="match status" value="1"/>
</dbReference>
<feature type="domain" description="Glucosamine/galactosamine-6-phosphate isomerase" evidence="8">
    <location>
        <begin position="12"/>
        <end position="231"/>
    </location>
</feature>
<evidence type="ECO:0000259" key="8">
    <source>
        <dbReference type="Pfam" id="PF01182"/>
    </source>
</evidence>
<dbReference type="Proteomes" id="UP001241747">
    <property type="component" value="Unassembled WGS sequence"/>
</dbReference>
<accession>A0ABU0LBU0</accession>
<dbReference type="Pfam" id="PF01182">
    <property type="entry name" value="Glucosamine_iso"/>
    <property type="match status" value="1"/>
</dbReference>
<dbReference type="PANTHER" id="PTHR11054:SF0">
    <property type="entry name" value="6-PHOSPHOGLUCONOLACTONASE"/>
    <property type="match status" value="1"/>
</dbReference>
<evidence type="ECO:0000256" key="6">
    <source>
        <dbReference type="ARBA" id="ARBA00020337"/>
    </source>
</evidence>
<comment type="similarity">
    <text evidence="4 7">Belongs to the glucosamine/galactosamine-6-phosphate isomerase family. 6-phosphogluconolactonase subfamily.</text>
</comment>
<evidence type="ECO:0000256" key="7">
    <source>
        <dbReference type="RuleBase" id="RU365095"/>
    </source>
</evidence>
<evidence type="ECO:0000256" key="4">
    <source>
        <dbReference type="ARBA" id="ARBA00010662"/>
    </source>
</evidence>